<evidence type="ECO:0000256" key="1">
    <source>
        <dbReference type="ARBA" id="ARBA00006817"/>
    </source>
</evidence>
<comment type="similarity">
    <text evidence="1">Belongs to the AHA1 family.</text>
</comment>
<reference evidence="3" key="1">
    <citation type="journal article" date="2014" name="Int. J. Syst. Evol. Microbiol.">
        <title>Complete genome of a new Firmicutes species belonging to the dominant human colonic microbiota ('Ruminococcus bicirculans') reveals two chromosomes and a selective capacity to utilize plant glucans.</title>
        <authorList>
            <consortium name="NISC Comparative Sequencing Program"/>
            <person name="Wegmann U."/>
            <person name="Louis P."/>
            <person name="Goesmann A."/>
            <person name="Henrissat B."/>
            <person name="Duncan S.H."/>
            <person name="Flint H.J."/>
        </authorList>
    </citation>
    <scope>NUCLEOTIDE SEQUENCE</scope>
    <source>
        <strain evidence="3">JCM 10667</strain>
    </source>
</reference>
<dbReference type="SUPFAM" id="SSF55961">
    <property type="entry name" value="Bet v1-like"/>
    <property type="match status" value="1"/>
</dbReference>
<dbReference type="InterPro" id="IPR023393">
    <property type="entry name" value="START-like_dom_sf"/>
</dbReference>
<evidence type="ECO:0000313" key="4">
    <source>
        <dbReference type="EMBL" id="MBB4777716.1"/>
    </source>
</evidence>
<organism evidence="4 5">
    <name type="scientific">Actinomadura livida</name>
    <dbReference type="NCBI Taxonomy" id="79909"/>
    <lineage>
        <taxon>Bacteria</taxon>
        <taxon>Bacillati</taxon>
        <taxon>Actinomycetota</taxon>
        <taxon>Actinomycetes</taxon>
        <taxon>Streptosporangiales</taxon>
        <taxon>Thermomonosporaceae</taxon>
        <taxon>Actinomadura</taxon>
    </lineage>
</organism>
<dbReference type="Proteomes" id="UP001501427">
    <property type="component" value="Unassembled WGS sequence"/>
</dbReference>
<dbReference type="Proteomes" id="UP000549343">
    <property type="component" value="Unassembled WGS sequence"/>
</dbReference>
<dbReference type="EMBL" id="JACHMV010000001">
    <property type="protein sequence ID" value="MBB4777716.1"/>
    <property type="molecule type" value="Genomic_DNA"/>
</dbReference>
<evidence type="ECO:0000313" key="3">
    <source>
        <dbReference type="EMBL" id="GAA0594491.1"/>
    </source>
</evidence>
<protein>
    <recommendedName>
        <fullName evidence="2">Activator of Hsp90 ATPase homologue 1/2-like C-terminal domain-containing protein</fullName>
    </recommendedName>
</protein>
<feature type="domain" description="Activator of Hsp90 ATPase homologue 1/2-like C-terminal" evidence="2">
    <location>
        <begin position="50"/>
        <end position="114"/>
    </location>
</feature>
<sequence>MNEGVLLLFLQRIFPEWSITKGDDGDWRVSGHVRLSVSSLDGALDVLAVAEPEAEERVRRFFLRGEVTMTTALVEFDGGTEITMVQEGMPDAVSPSDNELGMRMALDNLAKLVEG</sequence>
<evidence type="ECO:0000313" key="6">
    <source>
        <dbReference type="Proteomes" id="UP001501427"/>
    </source>
</evidence>
<comment type="caution">
    <text evidence="4">The sequence shown here is derived from an EMBL/GenBank/DDBJ whole genome shotgun (WGS) entry which is preliminary data.</text>
</comment>
<evidence type="ECO:0000259" key="2">
    <source>
        <dbReference type="Pfam" id="PF08327"/>
    </source>
</evidence>
<dbReference type="AlphaFoldDB" id="A0A7W7IIG3"/>
<accession>A0A7W7IIG3</accession>
<reference evidence="4 5" key="3">
    <citation type="submission" date="2020-08" db="EMBL/GenBank/DDBJ databases">
        <title>Sequencing the genomes of 1000 actinobacteria strains.</title>
        <authorList>
            <person name="Klenk H.-P."/>
        </authorList>
    </citation>
    <scope>NUCLEOTIDE SEQUENCE [LARGE SCALE GENOMIC DNA]</scope>
    <source>
        <strain evidence="4 5">DSM 44772</strain>
    </source>
</reference>
<reference evidence="6" key="2">
    <citation type="journal article" date="2019" name="Int. J. Syst. Evol. Microbiol.">
        <title>The Global Catalogue of Microorganisms (GCM) 10K type strain sequencing project: providing services to taxonomists for standard genome sequencing and annotation.</title>
        <authorList>
            <consortium name="The Broad Institute Genomics Platform"/>
            <consortium name="The Broad Institute Genome Sequencing Center for Infectious Disease"/>
            <person name="Wu L."/>
            <person name="Ma J."/>
        </authorList>
    </citation>
    <scope>NUCLEOTIDE SEQUENCE [LARGE SCALE GENOMIC DNA]</scope>
    <source>
        <strain evidence="6">JCM 10667</strain>
    </source>
</reference>
<proteinExistence type="inferred from homology"/>
<dbReference type="InterPro" id="IPR013538">
    <property type="entry name" value="ASHA1/2-like_C"/>
</dbReference>
<dbReference type="EMBL" id="BAAAHD010000080">
    <property type="protein sequence ID" value="GAA0594491.1"/>
    <property type="molecule type" value="Genomic_DNA"/>
</dbReference>
<reference evidence="3" key="4">
    <citation type="submission" date="2023-12" db="EMBL/GenBank/DDBJ databases">
        <authorList>
            <person name="Sun Q."/>
            <person name="Inoue M."/>
        </authorList>
    </citation>
    <scope>NUCLEOTIDE SEQUENCE</scope>
    <source>
        <strain evidence="3">JCM 10667</strain>
    </source>
</reference>
<dbReference type="RefSeq" id="WP_184888356.1">
    <property type="nucleotide sequence ID" value="NZ_BAAAHD010000080.1"/>
</dbReference>
<dbReference type="Gene3D" id="3.30.530.20">
    <property type="match status" value="1"/>
</dbReference>
<evidence type="ECO:0000313" key="5">
    <source>
        <dbReference type="Proteomes" id="UP000549343"/>
    </source>
</evidence>
<dbReference type="Pfam" id="PF08327">
    <property type="entry name" value="AHSA1"/>
    <property type="match status" value="1"/>
</dbReference>
<keyword evidence="6" id="KW-1185">Reference proteome</keyword>
<gene>
    <name evidence="4" type="ORF">F4557_006134</name>
    <name evidence="3" type="ORF">GCM10009546_65880</name>
</gene>
<name>A0A7W7IIG3_9ACTN</name>